<feature type="region of interest" description="Disordered" evidence="1">
    <location>
        <begin position="1"/>
        <end position="26"/>
    </location>
</feature>
<dbReference type="OrthoDB" id="10685865at2759"/>
<dbReference type="Proteomes" id="UP000751190">
    <property type="component" value="Unassembled WGS sequence"/>
</dbReference>
<organism evidence="3 4">
    <name type="scientific">Diacronema lutheri</name>
    <name type="common">Unicellular marine alga</name>
    <name type="synonym">Monochrysis lutheri</name>
    <dbReference type="NCBI Taxonomy" id="2081491"/>
    <lineage>
        <taxon>Eukaryota</taxon>
        <taxon>Haptista</taxon>
        <taxon>Haptophyta</taxon>
        <taxon>Pavlovophyceae</taxon>
        <taxon>Pavlovales</taxon>
        <taxon>Pavlovaceae</taxon>
        <taxon>Diacronema</taxon>
    </lineage>
</organism>
<feature type="compositionally biased region" description="Low complexity" evidence="1">
    <location>
        <begin position="789"/>
        <end position="803"/>
    </location>
</feature>
<keyword evidence="2" id="KW-0472">Membrane</keyword>
<reference evidence="3" key="1">
    <citation type="submission" date="2021-05" db="EMBL/GenBank/DDBJ databases">
        <title>The genome of the haptophyte Pavlova lutheri (Diacronema luteri, Pavlovales) - a model for lipid biosynthesis in eukaryotic algae.</title>
        <authorList>
            <person name="Hulatt C.J."/>
            <person name="Posewitz M.C."/>
        </authorList>
    </citation>
    <scope>NUCLEOTIDE SEQUENCE</scope>
    <source>
        <strain evidence="3">NIVA-4/92</strain>
    </source>
</reference>
<evidence type="ECO:0000256" key="2">
    <source>
        <dbReference type="SAM" id="Phobius"/>
    </source>
</evidence>
<keyword evidence="2" id="KW-0812">Transmembrane</keyword>
<feature type="compositionally biased region" description="Basic and acidic residues" evidence="1">
    <location>
        <begin position="270"/>
        <end position="279"/>
    </location>
</feature>
<feature type="region of interest" description="Disordered" evidence="1">
    <location>
        <begin position="686"/>
        <end position="806"/>
    </location>
</feature>
<feature type="transmembrane region" description="Helical" evidence="2">
    <location>
        <begin position="577"/>
        <end position="597"/>
    </location>
</feature>
<feature type="compositionally biased region" description="Basic residues" evidence="1">
    <location>
        <begin position="750"/>
        <end position="761"/>
    </location>
</feature>
<name>A0A8J5XGP8_DIALT</name>
<protein>
    <recommendedName>
        <fullName evidence="5">SMODS and SLOG-associating 2TM effector domain-containing protein</fullName>
    </recommendedName>
</protein>
<accession>A0A8J5XGP8</accession>
<sequence>MQAAEAEHVGSSDASDSDSEPEAGAPIFTQKLAEVQSSRASLKKGVLLVDGEVLDADGEPIELFSSLGSPLLPRRDVLRPFVYVPKGYTNEDMLDAILEAVGLRPPELSFLFEKGNDIAPSTERDADTFAAREEKLAEWQLAAALATPEQPVPGDVKLSAVAQALAAAAAFEALPRCEPEAGATLELHSRVLSVLEGLAEAVSQTESVYLFVHPARGNLLAEIALVARKPSIAALGLVTEAELSVLAGKPARARARDKSGGKSGSPARARGGERVTTHRDPRRHPVGAAVREHACDLGDDVTDALCVTTLFTDAEIAAFRKLRTQELPAGLAAEMTHLVMFASDSQRDAFVDAFIQRFAVGMIAAGGTDRAFDRAVSAIKAQTPLVVLGGTSCSASALADLVRMHAELFSRSAPADTRLRHAPDGSLERASAERYKAYVDERFSARARAREPFTPRKLLEVANNFPEQFAESTVLLVDMAAPRLSIEQLQDEISVVMSAVFDHTREMGGEEMERRALRHAHNLRALLSTAADYYYGVSTGVWVVIRALVLLTTITSLSLSQIQLRDACTGLADPRGAAFLSGLTVFLPIVVGVLGSARAIYRPMHKFGAFFAAAKRIEGEIFRYRARTGAYRATRLAAPGEQTHRERFAAKVELIFAECAGSEVSRATLTGAAEPGTLVSAFRTHGARRQAAAHSGGDASATRPAARRGGDAAELGDGARGTAASAGAVRARGPTGRADQASTGGGARRAANRRATARRGMRASQSHIAADGVASPTPADLERDGGGARAPRARAPTRGDAADMPSASRAQHELLAMRARADPSNAATMADADAVADAGDEELQLRDISVLTAEAYIQQRLIPALEENELTTPRLARLQHVLTGVSITVVALATLLAAFGAALWIPLLLAIASGLDFFHSFANLDSRLPHMNAASAVLTRLLLWWDGLALVQQRFPANKERLVREAETAILHQHEAFVLGSLAHINSVNQVGEQRTNVEKLLKFNGASAPTGPAPPHVAIGAKRKPPESGARGSGASRGAPSASRGGNDALSPGART</sequence>
<dbReference type="AlphaFoldDB" id="A0A8J5XGP8"/>
<proteinExistence type="predicted"/>
<evidence type="ECO:0000256" key="1">
    <source>
        <dbReference type="SAM" id="MobiDB-lite"/>
    </source>
</evidence>
<evidence type="ECO:0000313" key="3">
    <source>
        <dbReference type="EMBL" id="KAG8463617.1"/>
    </source>
</evidence>
<feature type="region of interest" description="Disordered" evidence="1">
    <location>
        <begin position="1005"/>
        <end position="1057"/>
    </location>
</feature>
<feature type="compositionally biased region" description="Low complexity" evidence="1">
    <location>
        <begin position="1029"/>
        <end position="1047"/>
    </location>
</feature>
<feature type="region of interest" description="Disordered" evidence="1">
    <location>
        <begin position="250"/>
        <end position="282"/>
    </location>
</feature>
<comment type="caution">
    <text evidence="3">The sequence shown here is derived from an EMBL/GenBank/DDBJ whole genome shotgun (WGS) entry which is preliminary data.</text>
</comment>
<feature type="transmembrane region" description="Helical" evidence="2">
    <location>
        <begin position="881"/>
        <end position="911"/>
    </location>
</feature>
<evidence type="ECO:0008006" key="5">
    <source>
        <dbReference type="Google" id="ProtNLM"/>
    </source>
</evidence>
<keyword evidence="4" id="KW-1185">Reference proteome</keyword>
<gene>
    <name evidence="3" type="ORF">KFE25_003890</name>
</gene>
<dbReference type="EMBL" id="JAGTXO010000015">
    <property type="protein sequence ID" value="KAG8463617.1"/>
    <property type="molecule type" value="Genomic_DNA"/>
</dbReference>
<evidence type="ECO:0000313" key="4">
    <source>
        <dbReference type="Proteomes" id="UP000751190"/>
    </source>
</evidence>
<keyword evidence="2" id="KW-1133">Transmembrane helix</keyword>
<feature type="compositionally biased region" description="Basic and acidic residues" evidence="1">
    <location>
        <begin position="1"/>
        <end position="10"/>
    </location>
</feature>